<evidence type="ECO:0000259" key="4">
    <source>
        <dbReference type="PROSITE" id="PS50102"/>
    </source>
</evidence>
<evidence type="ECO:0000256" key="2">
    <source>
        <dbReference type="ARBA" id="ARBA00022884"/>
    </source>
</evidence>
<comment type="caution">
    <text evidence="5">The sequence shown here is derived from an EMBL/GenBank/DDBJ whole genome shotgun (WGS) entry which is preliminary data.</text>
</comment>
<protein>
    <recommendedName>
        <fullName evidence="4">RRM domain-containing protein</fullName>
    </recommendedName>
</protein>
<evidence type="ECO:0000313" key="6">
    <source>
        <dbReference type="Proteomes" id="UP000775213"/>
    </source>
</evidence>
<dbReference type="InterPro" id="IPR012677">
    <property type="entry name" value="Nucleotide-bd_a/b_plait_sf"/>
</dbReference>
<dbReference type="Proteomes" id="UP000775213">
    <property type="component" value="Unassembled WGS sequence"/>
</dbReference>
<keyword evidence="1" id="KW-0677">Repeat</keyword>
<organism evidence="5 6">
    <name type="scientific">Dendrobium chrysotoxum</name>
    <name type="common">Orchid</name>
    <dbReference type="NCBI Taxonomy" id="161865"/>
    <lineage>
        <taxon>Eukaryota</taxon>
        <taxon>Viridiplantae</taxon>
        <taxon>Streptophyta</taxon>
        <taxon>Embryophyta</taxon>
        <taxon>Tracheophyta</taxon>
        <taxon>Spermatophyta</taxon>
        <taxon>Magnoliopsida</taxon>
        <taxon>Liliopsida</taxon>
        <taxon>Asparagales</taxon>
        <taxon>Orchidaceae</taxon>
        <taxon>Epidendroideae</taxon>
        <taxon>Malaxideae</taxon>
        <taxon>Dendrobiinae</taxon>
        <taxon>Dendrobium</taxon>
    </lineage>
</organism>
<dbReference type="SMART" id="SM00360">
    <property type="entry name" value="RRM"/>
    <property type="match status" value="2"/>
</dbReference>
<keyword evidence="2 3" id="KW-0694">RNA-binding</keyword>
<dbReference type="InterPro" id="IPR035979">
    <property type="entry name" value="RBD_domain_sf"/>
</dbReference>
<sequence length="282" mass="31655">MLPCGLEFIRSRRIKGPKDIPCGKLAFVPMKYMDGGDGREMGMKRPQPFDSGSSYFGGPSGSGLMYTASYAYGGEPPPFPVVRLRGLPFDCTEADVIDFLRGLNLLDILFIHKGGRFTGEAFCVLAYPLQVDFAIQRDRRNMGRRYIEVFRSTRQEYYSAIANEISDMRAGSPRRGAPRAKSNDDGKNLIEHTGILRMRGLPYSAGKEDILDFFKDYELSEDRIYVVLNADGRPSGEAYVEFANPVASRSAMARDRMTLGRRYIELFPSTTKEMDDALSKGR</sequence>
<dbReference type="PANTHER" id="PTHR13976">
    <property type="entry name" value="HETEROGENEOUS NUCLEAR RIBONUCLEOPROTEIN-RELATED"/>
    <property type="match status" value="1"/>
</dbReference>
<proteinExistence type="predicted"/>
<name>A0AAV7GQ82_DENCH</name>
<dbReference type="GO" id="GO:0003723">
    <property type="term" value="F:RNA binding"/>
    <property type="evidence" value="ECO:0007669"/>
    <property type="project" value="UniProtKB-UniRule"/>
</dbReference>
<dbReference type="CDD" id="cd12254">
    <property type="entry name" value="RRM_hnRNPH_ESRPs_RBM12_like"/>
    <property type="match status" value="2"/>
</dbReference>
<gene>
    <name evidence="5" type="ORF">IEQ34_011585</name>
</gene>
<keyword evidence="6" id="KW-1185">Reference proteome</keyword>
<evidence type="ECO:0000256" key="1">
    <source>
        <dbReference type="ARBA" id="ARBA00022737"/>
    </source>
</evidence>
<dbReference type="Gene3D" id="3.30.70.330">
    <property type="match status" value="2"/>
</dbReference>
<dbReference type="EMBL" id="JAGFBR010000011">
    <property type="protein sequence ID" value="KAH0458771.1"/>
    <property type="molecule type" value="Genomic_DNA"/>
</dbReference>
<feature type="domain" description="RRM" evidence="4">
    <location>
        <begin position="194"/>
        <end position="282"/>
    </location>
</feature>
<evidence type="ECO:0000256" key="3">
    <source>
        <dbReference type="PROSITE-ProRule" id="PRU00176"/>
    </source>
</evidence>
<dbReference type="PROSITE" id="PS50102">
    <property type="entry name" value="RRM"/>
    <property type="match status" value="1"/>
</dbReference>
<dbReference type="InterPro" id="IPR000504">
    <property type="entry name" value="RRM_dom"/>
</dbReference>
<reference evidence="5 6" key="1">
    <citation type="journal article" date="2021" name="Hortic Res">
        <title>Chromosome-scale assembly of the Dendrobium chrysotoxum genome enhances the understanding of orchid evolution.</title>
        <authorList>
            <person name="Zhang Y."/>
            <person name="Zhang G.Q."/>
            <person name="Zhang D."/>
            <person name="Liu X.D."/>
            <person name="Xu X.Y."/>
            <person name="Sun W.H."/>
            <person name="Yu X."/>
            <person name="Zhu X."/>
            <person name="Wang Z.W."/>
            <person name="Zhao X."/>
            <person name="Zhong W.Y."/>
            <person name="Chen H."/>
            <person name="Yin W.L."/>
            <person name="Huang T."/>
            <person name="Niu S.C."/>
            <person name="Liu Z.J."/>
        </authorList>
    </citation>
    <scope>NUCLEOTIDE SEQUENCE [LARGE SCALE GENOMIC DNA]</scope>
    <source>
        <strain evidence="5">Lindl</strain>
    </source>
</reference>
<dbReference type="InterPro" id="IPR050666">
    <property type="entry name" value="ESRP"/>
</dbReference>
<dbReference type="SUPFAM" id="SSF54928">
    <property type="entry name" value="RNA-binding domain, RBD"/>
    <property type="match status" value="2"/>
</dbReference>
<dbReference type="Pfam" id="PF00076">
    <property type="entry name" value="RRM_1"/>
    <property type="match status" value="1"/>
</dbReference>
<accession>A0AAV7GQ82</accession>
<evidence type="ECO:0000313" key="5">
    <source>
        <dbReference type="EMBL" id="KAH0458771.1"/>
    </source>
</evidence>
<dbReference type="AlphaFoldDB" id="A0AAV7GQ82"/>